<evidence type="ECO:0000313" key="4">
    <source>
        <dbReference type="Proteomes" id="UP000612746"/>
    </source>
</evidence>
<evidence type="ECO:0000256" key="1">
    <source>
        <dbReference type="ARBA" id="ARBA00009508"/>
    </source>
</evidence>
<dbReference type="GO" id="GO:1990221">
    <property type="term" value="C:L-cysteine desulfurase complex"/>
    <property type="evidence" value="ECO:0007669"/>
    <property type="project" value="TreeGrafter"/>
</dbReference>
<dbReference type="InterPro" id="IPR045297">
    <property type="entry name" value="Complex1_LYR_LYRM4"/>
</dbReference>
<gene>
    <name evidence="3" type="ORF">INT44_005921</name>
</gene>
<comment type="similarity">
    <text evidence="1">Belongs to the complex I LYR family.</text>
</comment>
<dbReference type="InterPro" id="IPR008011">
    <property type="entry name" value="Complex1_LYR_dom"/>
</dbReference>
<dbReference type="AlphaFoldDB" id="A0A8H7Q092"/>
<evidence type="ECO:0000259" key="2">
    <source>
        <dbReference type="Pfam" id="PF05347"/>
    </source>
</evidence>
<comment type="caution">
    <text evidence="3">The sequence shown here is derived from an EMBL/GenBank/DDBJ whole genome shotgun (WGS) entry which is preliminary data.</text>
</comment>
<accession>A0A8H7Q092</accession>
<dbReference type="GO" id="GO:0016226">
    <property type="term" value="P:iron-sulfur cluster assembly"/>
    <property type="evidence" value="ECO:0007669"/>
    <property type="project" value="InterPro"/>
</dbReference>
<dbReference type="OrthoDB" id="275715at2759"/>
<dbReference type="CDD" id="cd20264">
    <property type="entry name" value="Complex1_LYR_LYRM4"/>
    <property type="match status" value="1"/>
</dbReference>
<dbReference type="Pfam" id="PF05347">
    <property type="entry name" value="Complex1_LYR"/>
    <property type="match status" value="1"/>
</dbReference>
<dbReference type="PANTHER" id="PTHR13166">
    <property type="entry name" value="PROTEIN C6ORF149"/>
    <property type="match status" value="1"/>
</dbReference>
<dbReference type="InterPro" id="IPR051522">
    <property type="entry name" value="ISC_assembly_LYR"/>
</dbReference>
<keyword evidence="4" id="KW-1185">Reference proteome</keyword>
<name>A0A8H7Q092_9FUNG</name>
<organism evidence="3 4">
    <name type="scientific">Umbelopsis vinacea</name>
    <dbReference type="NCBI Taxonomy" id="44442"/>
    <lineage>
        <taxon>Eukaryota</taxon>
        <taxon>Fungi</taxon>
        <taxon>Fungi incertae sedis</taxon>
        <taxon>Mucoromycota</taxon>
        <taxon>Mucoromycotina</taxon>
        <taxon>Umbelopsidomycetes</taxon>
        <taxon>Umbelopsidales</taxon>
        <taxon>Umbelopsidaceae</taxon>
        <taxon>Umbelopsis</taxon>
    </lineage>
</organism>
<dbReference type="EMBL" id="JAEPRA010000007">
    <property type="protein sequence ID" value="KAG2182940.1"/>
    <property type="molecule type" value="Genomic_DNA"/>
</dbReference>
<sequence length="97" mass="11066">MATPATKTQVISLYRQFLRSGSKFGAYNFRDYAIRRARDGFRSNMKEADPEKISAFIKKAEQDLKVVQRQSAISSMFNSGEKLIIEDQRIVRTAGDN</sequence>
<dbReference type="PANTHER" id="PTHR13166:SF7">
    <property type="entry name" value="LYR MOTIF-CONTAINING PROTEIN 4"/>
    <property type="match status" value="1"/>
</dbReference>
<proteinExistence type="inferred from homology"/>
<protein>
    <recommendedName>
        <fullName evidence="2">Complex 1 LYR protein domain-containing protein</fullName>
    </recommendedName>
</protein>
<evidence type="ECO:0000313" key="3">
    <source>
        <dbReference type="EMBL" id="KAG2182940.1"/>
    </source>
</evidence>
<dbReference type="Proteomes" id="UP000612746">
    <property type="component" value="Unassembled WGS sequence"/>
</dbReference>
<feature type="domain" description="Complex 1 LYR protein" evidence="2">
    <location>
        <begin position="9"/>
        <end position="66"/>
    </location>
</feature>
<dbReference type="GO" id="GO:0005739">
    <property type="term" value="C:mitochondrion"/>
    <property type="evidence" value="ECO:0007669"/>
    <property type="project" value="TreeGrafter"/>
</dbReference>
<reference evidence="3" key="1">
    <citation type="submission" date="2020-12" db="EMBL/GenBank/DDBJ databases">
        <title>Metabolic potential, ecology and presence of endohyphal bacteria is reflected in genomic diversity of Mucoromycotina.</title>
        <authorList>
            <person name="Muszewska A."/>
            <person name="Okrasinska A."/>
            <person name="Steczkiewicz K."/>
            <person name="Drgas O."/>
            <person name="Orlowska M."/>
            <person name="Perlinska-Lenart U."/>
            <person name="Aleksandrzak-Piekarczyk T."/>
            <person name="Szatraj K."/>
            <person name="Zielenkiewicz U."/>
            <person name="Pilsyk S."/>
            <person name="Malc E."/>
            <person name="Mieczkowski P."/>
            <person name="Kruszewska J.S."/>
            <person name="Biernat P."/>
            <person name="Pawlowska J."/>
        </authorList>
    </citation>
    <scope>NUCLEOTIDE SEQUENCE</scope>
    <source>
        <strain evidence="3">WA0000051536</strain>
    </source>
</reference>